<name>A0ABP5PZ57_9ACTN</name>
<evidence type="ECO:0000313" key="2">
    <source>
        <dbReference type="EMBL" id="GAA2215667.1"/>
    </source>
</evidence>
<evidence type="ECO:0000313" key="3">
    <source>
        <dbReference type="Proteomes" id="UP001499843"/>
    </source>
</evidence>
<keyword evidence="1" id="KW-0812">Transmembrane</keyword>
<feature type="transmembrane region" description="Helical" evidence="1">
    <location>
        <begin position="83"/>
        <end position="102"/>
    </location>
</feature>
<feature type="transmembrane region" description="Helical" evidence="1">
    <location>
        <begin position="12"/>
        <end position="32"/>
    </location>
</feature>
<evidence type="ECO:0000256" key="1">
    <source>
        <dbReference type="SAM" id="Phobius"/>
    </source>
</evidence>
<sequence>MTHLLKHSPKSTLGPLSLTITSYVAAVALLTWATINGHLGGYMYGRILITVLTFPASLLNLLLDGPLRHALIGETTTDEISAWSYVIFAWPGLLMALILTWCLTRHRPHRFTRIVSWTLTTAVLLSGIAITFDQWAPRRPYGWPFVLCGAGMAIGLLLTQRAERRTG</sequence>
<comment type="caution">
    <text evidence="2">The sequence shown here is derived from an EMBL/GenBank/DDBJ whole genome shotgun (WGS) entry which is preliminary data.</text>
</comment>
<protein>
    <submittedName>
        <fullName evidence="2">Uncharacterized protein</fullName>
    </submittedName>
</protein>
<keyword evidence="1" id="KW-0472">Membrane</keyword>
<feature type="transmembrane region" description="Helical" evidence="1">
    <location>
        <begin position="114"/>
        <end position="135"/>
    </location>
</feature>
<dbReference type="Proteomes" id="UP001499843">
    <property type="component" value="Unassembled WGS sequence"/>
</dbReference>
<keyword evidence="3" id="KW-1185">Reference proteome</keyword>
<proteinExistence type="predicted"/>
<organism evidence="2 3">
    <name type="scientific">Nonomuraea monospora</name>
    <dbReference type="NCBI Taxonomy" id="568818"/>
    <lineage>
        <taxon>Bacteria</taxon>
        <taxon>Bacillati</taxon>
        <taxon>Actinomycetota</taxon>
        <taxon>Actinomycetes</taxon>
        <taxon>Streptosporangiales</taxon>
        <taxon>Streptosporangiaceae</taxon>
        <taxon>Nonomuraea</taxon>
    </lineage>
</organism>
<gene>
    <name evidence="2" type="ORF">GCM10009850_111350</name>
</gene>
<accession>A0ABP5PZ57</accession>
<keyword evidence="1" id="KW-1133">Transmembrane helix</keyword>
<reference evidence="3" key="1">
    <citation type="journal article" date="2019" name="Int. J. Syst. Evol. Microbiol.">
        <title>The Global Catalogue of Microorganisms (GCM) 10K type strain sequencing project: providing services to taxonomists for standard genome sequencing and annotation.</title>
        <authorList>
            <consortium name="The Broad Institute Genomics Platform"/>
            <consortium name="The Broad Institute Genome Sequencing Center for Infectious Disease"/>
            <person name="Wu L."/>
            <person name="Ma J."/>
        </authorList>
    </citation>
    <scope>NUCLEOTIDE SEQUENCE [LARGE SCALE GENOMIC DNA]</scope>
    <source>
        <strain evidence="3">JCM 16114</strain>
    </source>
</reference>
<feature type="transmembrane region" description="Helical" evidence="1">
    <location>
        <begin position="141"/>
        <end position="159"/>
    </location>
</feature>
<dbReference type="EMBL" id="BAAAQX010000053">
    <property type="protein sequence ID" value="GAA2215667.1"/>
    <property type="molecule type" value="Genomic_DNA"/>
</dbReference>